<keyword evidence="6" id="KW-1185">Reference proteome</keyword>
<evidence type="ECO:0000313" key="5">
    <source>
        <dbReference type="EMBL" id="MCC2210402.1"/>
    </source>
</evidence>
<feature type="domain" description="SLH" evidence="4">
    <location>
        <begin position="320"/>
        <end position="380"/>
    </location>
</feature>
<keyword evidence="1" id="KW-0677">Repeat</keyword>
<dbReference type="Pfam" id="PF00395">
    <property type="entry name" value="SLH"/>
    <property type="match status" value="3"/>
</dbReference>
<evidence type="ECO:0000313" key="6">
    <source>
        <dbReference type="Proteomes" id="UP001198242"/>
    </source>
</evidence>
<feature type="chain" id="PRO_5042055693" evidence="3">
    <location>
        <begin position="27"/>
        <end position="380"/>
    </location>
</feature>
<dbReference type="PROSITE" id="PS51272">
    <property type="entry name" value="SLH"/>
    <property type="match status" value="3"/>
</dbReference>
<dbReference type="PANTHER" id="PTHR43308:SF5">
    <property type="entry name" value="S-LAYER PROTEIN _ PEPTIDOGLYCAN ENDO-BETA-N-ACETYLGLUCOSAMINIDASE"/>
    <property type="match status" value="1"/>
</dbReference>
<proteinExistence type="predicted"/>
<organism evidence="5 6">
    <name type="scientific">Hominilimicola fabiformis</name>
    <dbReference type="NCBI Taxonomy" id="2885356"/>
    <lineage>
        <taxon>Bacteria</taxon>
        <taxon>Bacillati</taxon>
        <taxon>Bacillota</taxon>
        <taxon>Clostridia</taxon>
        <taxon>Eubacteriales</taxon>
        <taxon>Oscillospiraceae</taxon>
        <taxon>Hominilimicola</taxon>
    </lineage>
</organism>
<evidence type="ECO:0000256" key="1">
    <source>
        <dbReference type="ARBA" id="ARBA00022737"/>
    </source>
</evidence>
<feature type="domain" description="SLH" evidence="4">
    <location>
        <begin position="253"/>
        <end position="316"/>
    </location>
</feature>
<feature type="compositionally biased region" description="Gly residues" evidence="2">
    <location>
        <begin position="163"/>
        <end position="172"/>
    </location>
</feature>
<feature type="region of interest" description="Disordered" evidence="2">
    <location>
        <begin position="148"/>
        <end position="188"/>
    </location>
</feature>
<keyword evidence="3" id="KW-0732">Signal</keyword>
<dbReference type="AlphaFoldDB" id="A0AAE3DYG1"/>
<dbReference type="EMBL" id="JAJEQM010000007">
    <property type="protein sequence ID" value="MCC2210402.1"/>
    <property type="molecule type" value="Genomic_DNA"/>
</dbReference>
<dbReference type="PANTHER" id="PTHR43308">
    <property type="entry name" value="OUTER MEMBRANE PROTEIN ALPHA-RELATED"/>
    <property type="match status" value="1"/>
</dbReference>
<reference evidence="5 6" key="1">
    <citation type="submission" date="2021-10" db="EMBL/GenBank/DDBJ databases">
        <title>Anaerobic single-cell dispensing facilitates the cultivation of human gut bacteria.</title>
        <authorList>
            <person name="Afrizal A."/>
        </authorList>
    </citation>
    <scope>NUCLEOTIDE SEQUENCE [LARGE SCALE GENOMIC DNA]</scope>
    <source>
        <strain evidence="5 6">CLA-AA-H232</strain>
    </source>
</reference>
<evidence type="ECO:0000256" key="3">
    <source>
        <dbReference type="SAM" id="SignalP"/>
    </source>
</evidence>
<evidence type="ECO:0000259" key="4">
    <source>
        <dbReference type="PROSITE" id="PS51272"/>
    </source>
</evidence>
<name>A0AAE3DYG1_9FIRM</name>
<protein>
    <submittedName>
        <fullName evidence="5">S-layer homology domain-containing protein</fullName>
    </submittedName>
</protein>
<feature type="signal peptide" evidence="3">
    <location>
        <begin position="1"/>
        <end position="26"/>
    </location>
</feature>
<gene>
    <name evidence="5" type="ORF">LKE05_06310</name>
</gene>
<comment type="caution">
    <text evidence="5">The sequence shown here is derived from an EMBL/GenBank/DDBJ whole genome shotgun (WGS) entry which is preliminary data.</text>
</comment>
<dbReference type="Proteomes" id="UP001198242">
    <property type="component" value="Unassembled WGS sequence"/>
</dbReference>
<sequence length="380" mass="41024">MNKIAKKLFSAAVIVCLSISSVAAYAAQITPSSTSITLGKNDKEISFDIFLEADSAYAGAEFGIKPSQSDVEFKSLVLSDELQNESKVQTIKDGCLYFGFFSNTNKYSTEKKKIATLNYTYSGSGIRTISLVESKIVIVDKTGKTNGDTSSSPFTVSITRQGTSGGGGGSSSSGGSIKEPDIIIPIPDTSKTYSDKKFADINGHWAKNDIYSGVKNGLFAGISDTIFDPDGTVTRAMAVTVLGRFSKDNTESAVSAFTDVTADKYYANYVSWGAENGVVKGISETEFAPESAVTREQMSAMIVRYLNYEEIPLPTGSEKIKEHSDYEQISDYAKEDMAICYEMGLIKGHDSGLIEPNGNLTRAQLASIMARISTYFKNTK</sequence>
<feature type="compositionally biased region" description="Polar residues" evidence="2">
    <location>
        <begin position="148"/>
        <end position="162"/>
    </location>
</feature>
<dbReference type="InterPro" id="IPR051465">
    <property type="entry name" value="Cell_Envelope_Struct_Comp"/>
</dbReference>
<feature type="domain" description="SLH" evidence="4">
    <location>
        <begin position="193"/>
        <end position="252"/>
    </location>
</feature>
<dbReference type="RefSeq" id="WP_308456281.1">
    <property type="nucleotide sequence ID" value="NZ_JAJEQM010000007.1"/>
</dbReference>
<evidence type="ECO:0000256" key="2">
    <source>
        <dbReference type="SAM" id="MobiDB-lite"/>
    </source>
</evidence>
<dbReference type="InterPro" id="IPR001119">
    <property type="entry name" value="SLH_dom"/>
</dbReference>
<accession>A0AAE3DYG1</accession>